<evidence type="ECO:0000256" key="6">
    <source>
        <dbReference type="RuleBase" id="RU363041"/>
    </source>
</evidence>
<protein>
    <recommendedName>
        <fullName evidence="6">Probable membrane transporter protein</fullName>
    </recommendedName>
</protein>
<feature type="transmembrane region" description="Helical" evidence="6">
    <location>
        <begin position="83"/>
        <end position="102"/>
    </location>
</feature>
<gene>
    <name evidence="7" type="ORF">CF168_05645</name>
</gene>
<dbReference type="RefSeq" id="WP_086903298.1">
    <property type="nucleotide sequence ID" value="NZ_CP022358.1"/>
</dbReference>
<dbReference type="PANTHER" id="PTHR43483">
    <property type="entry name" value="MEMBRANE TRANSPORTER PROTEIN HI_0806-RELATED"/>
    <property type="match status" value="1"/>
</dbReference>
<feature type="transmembrane region" description="Helical" evidence="6">
    <location>
        <begin position="179"/>
        <end position="202"/>
    </location>
</feature>
<evidence type="ECO:0000256" key="3">
    <source>
        <dbReference type="ARBA" id="ARBA00022692"/>
    </source>
</evidence>
<proteinExistence type="inferred from homology"/>
<dbReference type="PANTHER" id="PTHR43483:SF3">
    <property type="entry name" value="MEMBRANE TRANSPORTER PROTEIN HI_0806-RELATED"/>
    <property type="match status" value="1"/>
</dbReference>
<dbReference type="KEGG" id="sbj:CF168_05645"/>
<keyword evidence="6" id="KW-1003">Cell membrane</keyword>
<comment type="similarity">
    <text evidence="2 6">Belongs to the 4-toluene sulfonate uptake permease (TSUP) (TC 2.A.102) family.</text>
</comment>
<keyword evidence="3 6" id="KW-0812">Transmembrane</keyword>
<dbReference type="InterPro" id="IPR002781">
    <property type="entry name" value="TM_pro_TauE-like"/>
</dbReference>
<evidence type="ECO:0000313" key="7">
    <source>
        <dbReference type="EMBL" id="ASK68395.1"/>
    </source>
</evidence>
<dbReference type="Proteomes" id="UP000198367">
    <property type="component" value="Chromosome"/>
</dbReference>
<dbReference type="GO" id="GO:0005886">
    <property type="term" value="C:plasma membrane"/>
    <property type="evidence" value="ECO:0007669"/>
    <property type="project" value="UniProtKB-SubCell"/>
</dbReference>
<evidence type="ECO:0000256" key="4">
    <source>
        <dbReference type="ARBA" id="ARBA00022989"/>
    </source>
</evidence>
<comment type="subcellular location">
    <subcellularLocation>
        <location evidence="6">Cell membrane</location>
        <topology evidence="6">Multi-pass membrane protein</topology>
    </subcellularLocation>
    <subcellularLocation>
        <location evidence="1">Membrane</location>
        <topology evidence="1">Multi-pass membrane protein</topology>
    </subcellularLocation>
</comment>
<evidence type="ECO:0000256" key="2">
    <source>
        <dbReference type="ARBA" id="ARBA00009142"/>
    </source>
</evidence>
<evidence type="ECO:0000313" key="8">
    <source>
        <dbReference type="Proteomes" id="UP000198367"/>
    </source>
</evidence>
<keyword evidence="4 6" id="KW-1133">Transmembrane helix</keyword>
<feature type="transmembrane region" description="Helical" evidence="6">
    <location>
        <begin position="142"/>
        <end position="167"/>
    </location>
</feature>
<feature type="transmembrane region" description="Helical" evidence="6">
    <location>
        <begin position="114"/>
        <end position="130"/>
    </location>
</feature>
<organism evidence="7 8">
    <name type="scientific">Shewanella bicestrii</name>
    <dbReference type="NCBI Taxonomy" id="2018305"/>
    <lineage>
        <taxon>Bacteria</taxon>
        <taxon>Pseudomonadati</taxon>
        <taxon>Pseudomonadota</taxon>
        <taxon>Gammaproteobacteria</taxon>
        <taxon>Alteromonadales</taxon>
        <taxon>Shewanellaceae</taxon>
        <taxon>Shewanella</taxon>
    </lineage>
</organism>
<accession>A0A220UJW0</accession>
<dbReference type="Pfam" id="PF01925">
    <property type="entry name" value="TauE"/>
    <property type="match status" value="1"/>
</dbReference>
<name>A0A220UJW0_9GAMM</name>
<evidence type="ECO:0000256" key="1">
    <source>
        <dbReference type="ARBA" id="ARBA00004141"/>
    </source>
</evidence>
<feature type="transmembrane region" description="Helical" evidence="6">
    <location>
        <begin position="247"/>
        <end position="265"/>
    </location>
</feature>
<dbReference type="AlphaFoldDB" id="A0A220UJW0"/>
<keyword evidence="8" id="KW-1185">Reference proteome</keyword>
<feature type="transmembrane region" description="Helical" evidence="6">
    <location>
        <begin position="51"/>
        <end position="71"/>
    </location>
</feature>
<feature type="transmembrane region" description="Helical" evidence="6">
    <location>
        <begin position="214"/>
        <end position="235"/>
    </location>
</feature>
<keyword evidence="5 6" id="KW-0472">Membrane</keyword>
<reference evidence="7 8" key="1">
    <citation type="submission" date="2017-07" db="EMBL/GenBank/DDBJ databases">
        <title>Phenotypical and genomic characterization of a clinical isolate of Shewanella bicestrii sp. nov. producing an extended-spectrum beta-lactamase and a new oxacillinase variant.</title>
        <authorList>
            <person name="Jousset A.B."/>
            <person name="Bonnin R.A."/>
            <person name="Girlich D."/>
            <person name="Dabos L."/>
            <person name="Potron A."/>
            <person name="Dortet L."/>
            <person name="Glaser P."/>
            <person name="Naas T."/>
        </authorList>
    </citation>
    <scope>NUCLEOTIDE SEQUENCE [LARGE SCALE GENOMIC DNA]</scope>
    <source>
        <strain evidence="7 8">JAB-1</strain>
    </source>
</reference>
<dbReference type="EMBL" id="CP022358">
    <property type="protein sequence ID" value="ASK68395.1"/>
    <property type="molecule type" value="Genomic_DNA"/>
</dbReference>
<evidence type="ECO:0000256" key="5">
    <source>
        <dbReference type="ARBA" id="ARBA00023136"/>
    </source>
</evidence>
<feature type="transmembrane region" description="Helical" evidence="6">
    <location>
        <begin position="6"/>
        <end position="39"/>
    </location>
</feature>
<sequence length="266" mass="27727">MDSLLSVFFICLALGAFVGFMAGLLGIGGGLIVVPALLYILPSVGITSAQLPHIAIATSLAAIILTSISSARAHHKRGNVPWGLFRTMFPGIILGALMSGFIAEQIPAATLRQGFAVFVMLMAIQMAYPFKTESNRELPNSMILFVVAVIVAAIAGLMGIGGGVLLVPFLTYFGLQMRLAVGFSAATGLLISLSGSLGYIIAGFNAPDLPEGTLGYIYLPALFGLIITSILMAPVGVKAASTWPTSVLKKIFALLLLCVGLKLILS</sequence>